<feature type="transmembrane region" description="Helical" evidence="13">
    <location>
        <begin position="12"/>
        <end position="32"/>
    </location>
</feature>
<evidence type="ECO:0000256" key="5">
    <source>
        <dbReference type="ARBA" id="ARBA00022553"/>
    </source>
</evidence>
<dbReference type="Gene3D" id="6.10.340.10">
    <property type="match status" value="1"/>
</dbReference>
<keyword evidence="8 15" id="KW-0418">Kinase</keyword>
<feature type="transmembrane region" description="Helical" evidence="13">
    <location>
        <begin position="345"/>
        <end position="365"/>
    </location>
</feature>
<dbReference type="GO" id="GO:0004673">
    <property type="term" value="F:protein histidine kinase activity"/>
    <property type="evidence" value="ECO:0007669"/>
    <property type="project" value="UniProtKB-EC"/>
</dbReference>
<keyword evidence="7 13" id="KW-0812">Transmembrane</keyword>
<keyword evidence="6" id="KW-0808">Transferase</keyword>
<protein>
    <recommendedName>
        <fullName evidence="3">histidine kinase</fullName>
        <ecNumber evidence="3">2.7.13.3</ecNumber>
    </recommendedName>
</protein>
<dbReference type="PROSITE" id="PS50885">
    <property type="entry name" value="HAMP"/>
    <property type="match status" value="1"/>
</dbReference>
<keyword evidence="11 13" id="KW-0472">Membrane</keyword>
<dbReference type="InterPro" id="IPR033479">
    <property type="entry name" value="dCache_1"/>
</dbReference>
<dbReference type="PANTHER" id="PTHR45436:SF5">
    <property type="entry name" value="SENSOR HISTIDINE KINASE TRCS"/>
    <property type="match status" value="1"/>
</dbReference>
<evidence type="ECO:0000256" key="13">
    <source>
        <dbReference type="SAM" id="Phobius"/>
    </source>
</evidence>
<keyword evidence="10" id="KW-0902">Two-component regulatory system</keyword>
<dbReference type="GO" id="GO:0005886">
    <property type="term" value="C:plasma membrane"/>
    <property type="evidence" value="ECO:0007669"/>
    <property type="project" value="UniProtKB-SubCell"/>
</dbReference>
<comment type="catalytic activity">
    <reaction evidence="1">
        <text>ATP + protein L-histidine = ADP + protein N-phospho-L-histidine.</text>
        <dbReference type="EC" id="2.7.13.3"/>
    </reaction>
</comment>
<dbReference type="PANTHER" id="PTHR45436">
    <property type="entry name" value="SENSOR HISTIDINE KINASE YKOH"/>
    <property type="match status" value="1"/>
</dbReference>
<evidence type="ECO:0000256" key="2">
    <source>
        <dbReference type="ARBA" id="ARBA00004651"/>
    </source>
</evidence>
<evidence type="ECO:0000313" key="16">
    <source>
        <dbReference type="Proteomes" id="UP000180235"/>
    </source>
</evidence>
<dbReference type="GO" id="GO:0000160">
    <property type="term" value="P:phosphorelay signal transduction system"/>
    <property type="evidence" value="ECO:0007669"/>
    <property type="project" value="UniProtKB-KW"/>
</dbReference>
<dbReference type="RefSeq" id="WP_071454688.1">
    <property type="nucleotide sequence ID" value="NZ_CP017675.1"/>
</dbReference>
<evidence type="ECO:0000313" key="15">
    <source>
        <dbReference type="EMBL" id="APB34209.1"/>
    </source>
</evidence>
<keyword evidence="4" id="KW-1003">Cell membrane</keyword>
<dbReference type="STRING" id="1188229.GlitD10_1883"/>
<sequence>MFKPGSLKRTASILLVLPIITVTAAAVAFVYLHTRRTTDTIVQQLAEETVVGVQNSLRTYFDAVENSLNTIANELAVLPLDRTFPMKVEQILYSLIQGDTVLRNVYYADTTGNLTRFEQTEDRGLILRLRNAQTGGKVVPYRLDANGQRTPFGQPIELDQRTRTGYQAAKQSGRLVWGPVVVSAYLKVPVLQPVMPVYERSPRLTPNQKPGAFRGVVGAAIPLDELNQYLRALKIAPGSVTYIINEAGELLGSSAQPTATSDPNLLTLEQSSSPLIRASAAILGRQLMLPERENEINQVSTRLAGQTYLVLASRLGDNSGAIKWWIVAIIPQEPLIQGARQGARVVLVMGLGMMVFSGFFGWWLARQVTRPVELLSQAAQAIETHKFTPAMLADLVQRQDELGELARVFRDMAEMIHQREENLHSRMQELKAELEGSRSKPLTGNQTQRWQGLLQEAAALRQDVPPTDRSV</sequence>
<name>A0A1J0AE51_9CYAN</name>
<evidence type="ECO:0000256" key="11">
    <source>
        <dbReference type="ARBA" id="ARBA00023136"/>
    </source>
</evidence>
<keyword evidence="16" id="KW-1185">Reference proteome</keyword>
<proteinExistence type="predicted"/>
<evidence type="ECO:0000256" key="3">
    <source>
        <dbReference type="ARBA" id="ARBA00012438"/>
    </source>
</evidence>
<evidence type="ECO:0000256" key="9">
    <source>
        <dbReference type="ARBA" id="ARBA00022989"/>
    </source>
</evidence>
<keyword evidence="9 13" id="KW-1133">Transmembrane helix</keyword>
<dbReference type="SMART" id="SM00304">
    <property type="entry name" value="HAMP"/>
    <property type="match status" value="1"/>
</dbReference>
<evidence type="ECO:0000259" key="14">
    <source>
        <dbReference type="PROSITE" id="PS50885"/>
    </source>
</evidence>
<dbReference type="InterPro" id="IPR003660">
    <property type="entry name" value="HAMP_dom"/>
</dbReference>
<dbReference type="Pfam" id="PF00672">
    <property type="entry name" value="HAMP"/>
    <property type="match status" value="1"/>
</dbReference>
<dbReference type="SUPFAM" id="SSF158472">
    <property type="entry name" value="HAMP domain-like"/>
    <property type="match status" value="1"/>
</dbReference>
<feature type="domain" description="HAMP" evidence="14">
    <location>
        <begin position="366"/>
        <end position="421"/>
    </location>
</feature>
<evidence type="ECO:0000256" key="8">
    <source>
        <dbReference type="ARBA" id="ARBA00022777"/>
    </source>
</evidence>
<dbReference type="CDD" id="cd06225">
    <property type="entry name" value="HAMP"/>
    <property type="match status" value="1"/>
</dbReference>
<evidence type="ECO:0000256" key="7">
    <source>
        <dbReference type="ARBA" id="ARBA00022692"/>
    </source>
</evidence>
<dbReference type="EC" id="2.7.13.3" evidence="3"/>
<dbReference type="Pfam" id="PF02743">
    <property type="entry name" value="dCache_1"/>
    <property type="match status" value="1"/>
</dbReference>
<evidence type="ECO:0000256" key="10">
    <source>
        <dbReference type="ARBA" id="ARBA00023012"/>
    </source>
</evidence>
<dbReference type="Gene3D" id="3.30.450.20">
    <property type="entry name" value="PAS domain"/>
    <property type="match status" value="2"/>
</dbReference>
<keyword evidence="5" id="KW-0597">Phosphoprotein</keyword>
<reference evidence="15 16" key="1">
    <citation type="submission" date="2016-10" db="EMBL/GenBank/DDBJ databases">
        <title>Description of Gloeomargarita lithophora gen. nov., sp. nov., a thylakoid-bearing basal-branching cyanobacterium with intracellular carbonates, and proposal for Gloeomargaritales ord. nov.</title>
        <authorList>
            <person name="Moreira D."/>
            <person name="Tavera R."/>
            <person name="Benzerara K."/>
            <person name="Skouri-Panet F."/>
            <person name="Couradeau E."/>
            <person name="Gerard E."/>
            <person name="Loussert C."/>
            <person name="Novelo E."/>
            <person name="Zivanovic Y."/>
            <person name="Lopez-Garcia P."/>
        </authorList>
    </citation>
    <scope>NUCLEOTIDE SEQUENCE [LARGE SCALE GENOMIC DNA]</scope>
    <source>
        <strain evidence="15 16">D10</strain>
    </source>
</reference>
<evidence type="ECO:0000256" key="4">
    <source>
        <dbReference type="ARBA" id="ARBA00022475"/>
    </source>
</evidence>
<keyword evidence="12" id="KW-0175">Coiled coil</keyword>
<dbReference type="InterPro" id="IPR050428">
    <property type="entry name" value="TCS_sensor_his_kinase"/>
</dbReference>
<dbReference type="CDD" id="cd18773">
    <property type="entry name" value="PDC1_HK_sensor"/>
    <property type="match status" value="1"/>
</dbReference>
<organism evidence="15 16">
    <name type="scientific">Gloeomargarita lithophora Alchichica-D10</name>
    <dbReference type="NCBI Taxonomy" id="1188229"/>
    <lineage>
        <taxon>Bacteria</taxon>
        <taxon>Bacillati</taxon>
        <taxon>Cyanobacteriota</taxon>
        <taxon>Cyanophyceae</taxon>
        <taxon>Gloeomargaritales</taxon>
        <taxon>Gloeomargaritaceae</taxon>
        <taxon>Gloeomargarita</taxon>
    </lineage>
</organism>
<dbReference type="EMBL" id="CP017675">
    <property type="protein sequence ID" value="APB34209.1"/>
    <property type="molecule type" value="Genomic_DNA"/>
</dbReference>
<dbReference type="AlphaFoldDB" id="A0A1J0AE51"/>
<dbReference type="KEGG" id="glt:GlitD10_1883"/>
<dbReference type="OrthoDB" id="528225at2"/>
<gene>
    <name evidence="15" type="ORF">GlitD10_1883</name>
</gene>
<evidence type="ECO:0000256" key="1">
    <source>
        <dbReference type="ARBA" id="ARBA00000085"/>
    </source>
</evidence>
<comment type="subcellular location">
    <subcellularLocation>
        <location evidence="2">Cell membrane</location>
        <topology evidence="2">Multi-pass membrane protein</topology>
    </subcellularLocation>
</comment>
<evidence type="ECO:0000256" key="12">
    <source>
        <dbReference type="SAM" id="Coils"/>
    </source>
</evidence>
<evidence type="ECO:0000256" key="6">
    <source>
        <dbReference type="ARBA" id="ARBA00022679"/>
    </source>
</evidence>
<feature type="coiled-coil region" evidence="12">
    <location>
        <begin position="413"/>
        <end position="440"/>
    </location>
</feature>
<accession>A0A1J0AE51</accession>
<dbReference type="Proteomes" id="UP000180235">
    <property type="component" value="Chromosome"/>
</dbReference>